<dbReference type="Proteomes" id="UP001196413">
    <property type="component" value="Unassembled WGS sequence"/>
</dbReference>
<dbReference type="AlphaFoldDB" id="A0AAD5QWE3"/>
<dbReference type="EMBL" id="JAHQIW010005084">
    <property type="protein sequence ID" value="KAJ1364870.1"/>
    <property type="molecule type" value="Genomic_DNA"/>
</dbReference>
<accession>A0AAD5QWE3</accession>
<proteinExistence type="predicted"/>
<keyword evidence="2" id="KW-1185">Reference proteome</keyword>
<name>A0AAD5QWE3_PARTN</name>
<evidence type="ECO:0000313" key="1">
    <source>
        <dbReference type="EMBL" id="KAJ1364870.1"/>
    </source>
</evidence>
<evidence type="ECO:0000313" key="2">
    <source>
        <dbReference type="Proteomes" id="UP001196413"/>
    </source>
</evidence>
<protein>
    <submittedName>
        <fullName evidence="1">Uncharacterized protein</fullName>
    </submittedName>
</protein>
<gene>
    <name evidence="1" type="ORF">KIN20_025058</name>
</gene>
<comment type="caution">
    <text evidence="1">The sequence shown here is derived from an EMBL/GenBank/DDBJ whole genome shotgun (WGS) entry which is preliminary data.</text>
</comment>
<reference evidence="1" key="1">
    <citation type="submission" date="2021-06" db="EMBL/GenBank/DDBJ databases">
        <title>Parelaphostrongylus tenuis whole genome reference sequence.</title>
        <authorList>
            <person name="Garwood T.J."/>
            <person name="Larsen P.A."/>
            <person name="Fountain-Jones N.M."/>
            <person name="Garbe J.R."/>
            <person name="Macchietto M.G."/>
            <person name="Kania S.A."/>
            <person name="Gerhold R.W."/>
            <person name="Richards J.E."/>
            <person name="Wolf T.M."/>
        </authorList>
    </citation>
    <scope>NUCLEOTIDE SEQUENCE</scope>
    <source>
        <strain evidence="1">MNPRO001-30</strain>
        <tissue evidence="1">Meninges</tissue>
    </source>
</reference>
<sequence>MVPGKEYGLMERKKVWARYQQDIDPVHKELWCEAMENFLIRRKHYICIKSIRVFRGKEDVSDIELTQETLGLLPKR</sequence>
<organism evidence="1 2">
    <name type="scientific">Parelaphostrongylus tenuis</name>
    <name type="common">Meningeal worm</name>
    <dbReference type="NCBI Taxonomy" id="148309"/>
    <lineage>
        <taxon>Eukaryota</taxon>
        <taxon>Metazoa</taxon>
        <taxon>Ecdysozoa</taxon>
        <taxon>Nematoda</taxon>
        <taxon>Chromadorea</taxon>
        <taxon>Rhabditida</taxon>
        <taxon>Rhabditina</taxon>
        <taxon>Rhabditomorpha</taxon>
        <taxon>Strongyloidea</taxon>
        <taxon>Metastrongylidae</taxon>
        <taxon>Parelaphostrongylus</taxon>
    </lineage>
</organism>